<dbReference type="OrthoDB" id="6132998at2759"/>
<dbReference type="Pfam" id="PF06369">
    <property type="entry name" value="Anemone_cytotox"/>
    <property type="match status" value="1"/>
</dbReference>
<feature type="signal peptide" evidence="6">
    <location>
        <begin position="1"/>
        <end position="16"/>
    </location>
</feature>
<keyword evidence="3" id="KW-1052">Target cell membrane</keyword>
<evidence type="ECO:0000256" key="4">
    <source>
        <dbReference type="ARBA" id="ARBA00023298"/>
    </source>
</evidence>
<comment type="subcellular location">
    <subcellularLocation>
        <location evidence="2">Nematocyst</location>
    </subcellularLocation>
    <subcellularLocation>
        <location evidence="1">Target cell membrane</location>
    </subcellularLocation>
</comment>
<evidence type="ECO:0000256" key="1">
    <source>
        <dbReference type="ARBA" id="ARBA00004175"/>
    </source>
</evidence>
<protein>
    <submittedName>
        <fullName evidence="7">Uncharacterized protein</fullName>
    </submittedName>
</protein>
<dbReference type="PANTHER" id="PTHR40388:SF1">
    <property type="entry name" value="BRYOPORIN"/>
    <property type="match status" value="1"/>
</dbReference>
<dbReference type="GO" id="GO:0015267">
    <property type="term" value="F:channel activity"/>
    <property type="evidence" value="ECO:0007669"/>
    <property type="project" value="InterPro"/>
</dbReference>
<feature type="chain" id="PRO_5038846158" evidence="6">
    <location>
        <begin position="17"/>
        <end position="155"/>
    </location>
</feature>
<dbReference type="InterPro" id="IPR050677">
    <property type="entry name" value="Actinoporin_PFT"/>
</dbReference>
<dbReference type="Proteomes" id="UP000828390">
    <property type="component" value="Unassembled WGS sequence"/>
</dbReference>
<dbReference type="EMBL" id="JAIWYP010000010">
    <property type="protein sequence ID" value="KAH3751516.1"/>
    <property type="molecule type" value="Genomic_DNA"/>
</dbReference>
<dbReference type="Gene3D" id="2.60.270.20">
    <property type="entry name" value="Cytolysin/lectin"/>
    <property type="match status" value="1"/>
</dbReference>
<dbReference type="PANTHER" id="PTHR40388">
    <property type="entry name" value="BRYOPORIN"/>
    <property type="match status" value="1"/>
</dbReference>
<dbReference type="InterPro" id="IPR015926">
    <property type="entry name" value="Cytolysin/lectin"/>
</dbReference>
<evidence type="ECO:0000256" key="2">
    <source>
        <dbReference type="ARBA" id="ARBA00004532"/>
    </source>
</evidence>
<evidence type="ECO:0000313" key="7">
    <source>
        <dbReference type="EMBL" id="KAH3751516.1"/>
    </source>
</evidence>
<name>A0A9D4DMR4_DREPO</name>
<dbReference type="InterPro" id="IPR009104">
    <property type="entry name" value="Anemon_actinoporin-like"/>
</dbReference>
<proteinExistence type="predicted"/>
<dbReference type="GO" id="GO:0046930">
    <property type="term" value="C:pore complex"/>
    <property type="evidence" value="ECO:0007669"/>
    <property type="project" value="InterPro"/>
</dbReference>
<dbReference type="SUPFAM" id="SSF63724">
    <property type="entry name" value="Cytolysin/lectin"/>
    <property type="match status" value="1"/>
</dbReference>
<evidence type="ECO:0000256" key="6">
    <source>
        <dbReference type="SAM" id="SignalP"/>
    </source>
</evidence>
<dbReference type="GO" id="GO:0042151">
    <property type="term" value="C:nematocyst"/>
    <property type="evidence" value="ECO:0007669"/>
    <property type="project" value="UniProtKB-SubCell"/>
</dbReference>
<dbReference type="GO" id="GO:0006812">
    <property type="term" value="P:monoatomic cation transport"/>
    <property type="evidence" value="ECO:0007669"/>
    <property type="project" value="InterPro"/>
</dbReference>
<reference evidence="7" key="2">
    <citation type="submission" date="2020-11" db="EMBL/GenBank/DDBJ databases">
        <authorList>
            <person name="McCartney M.A."/>
            <person name="Auch B."/>
            <person name="Kono T."/>
            <person name="Mallez S."/>
            <person name="Becker A."/>
            <person name="Gohl D.M."/>
            <person name="Silverstein K.A.T."/>
            <person name="Koren S."/>
            <person name="Bechman K.B."/>
            <person name="Herman A."/>
            <person name="Abrahante J.E."/>
            <person name="Garbe J."/>
        </authorList>
    </citation>
    <scope>NUCLEOTIDE SEQUENCE</scope>
    <source>
        <strain evidence="7">Duluth1</strain>
        <tissue evidence="7">Whole animal</tissue>
    </source>
</reference>
<evidence type="ECO:0000256" key="5">
    <source>
        <dbReference type="ARBA" id="ARBA00023331"/>
    </source>
</evidence>
<keyword evidence="4" id="KW-1053">Target membrane</keyword>
<comment type="caution">
    <text evidence="7">The sequence shown here is derived from an EMBL/GenBank/DDBJ whole genome shotgun (WGS) entry which is preliminary data.</text>
</comment>
<sequence length="155" mass="16605">MAQLIATICLVLGASAAEGAIIAGSSLAGTTIENLALGTGYSVSMAMEVSNFTPYVLGDPKVTTNSGGITMSPKVIQPNYKEAMVATKTAYSTGGTFGVVSWEIAEKSRRIVVMWSVPYNHNFYSNWLAVGITKQNLNHDSGWADQMYYYGSNDQ</sequence>
<keyword evidence="8" id="KW-1185">Reference proteome</keyword>
<gene>
    <name evidence="7" type="ORF">DPMN_186077</name>
</gene>
<dbReference type="GO" id="GO:0044218">
    <property type="term" value="C:other organism cell membrane"/>
    <property type="evidence" value="ECO:0007669"/>
    <property type="project" value="UniProtKB-KW"/>
</dbReference>
<dbReference type="GO" id="GO:0046931">
    <property type="term" value="P:pore complex assembly"/>
    <property type="evidence" value="ECO:0007669"/>
    <property type="project" value="InterPro"/>
</dbReference>
<organism evidence="7 8">
    <name type="scientific">Dreissena polymorpha</name>
    <name type="common">Zebra mussel</name>
    <name type="synonym">Mytilus polymorpha</name>
    <dbReference type="NCBI Taxonomy" id="45954"/>
    <lineage>
        <taxon>Eukaryota</taxon>
        <taxon>Metazoa</taxon>
        <taxon>Spiralia</taxon>
        <taxon>Lophotrochozoa</taxon>
        <taxon>Mollusca</taxon>
        <taxon>Bivalvia</taxon>
        <taxon>Autobranchia</taxon>
        <taxon>Heteroconchia</taxon>
        <taxon>Euheterodonta</taxon>
        <taxon>Imparidentia</taxon>
        <taxon>Neoheterodontei</taxon>
        <taxon>Myida</taxon>
        <taxon>Dreissenoidea</taxon>
        <taxon>Dreissenidae</taxon>
        <taxon>Dreissena</taxon>
    </lineage>
</organism>
<accession>A0A9D4DMR4</accession>
<dbReference type="AlphaFoldDB" id="A0A9D4DMR4"/>
<keyword evidence="4" id="KW-0472">Membrane</keyword>
<reference evidence="7" key="1">
    <citation type="journal article" date="2019" name="bioRxiv">
        <title>The Genome of the Zebra Mussel, Dreissena polymorpha: A Resource for Invasive Species Research.</title>
        <authorList>
            <person name="McCartney M.A."/>
            <person name="Auch B."/>
            <person name="Kono T."/>
            <person name="Mallez S."/>
            <person name="Zhang Y."/>
            <person name="Obille A."/>
            <person name="Becker A."/>
            <person name="Abrahante J.E."/>
            <person name="Garbe J."/>
            <person name="Badalamenti J.P."/>
            <person name="Herman A."/>
            <person name="Mangelson H."/>
            <person name="Liachko I."/>
            <person name="Sullivan S."/>
            <person name="Sone E.D."/>
            <person name="Koren S."/>
            <person name="Silverstein K.A.T."/>
            <person name="Beckman K.B."/>
            <person name="Gohl D.M."/>
        </authorList>
    </citation>
    <scope>NUCLEOTIDE SEQUENCE</scope>
    <source>
        <strain evidence="7">Duluth1</strain>
        <tissue evidence="7">Whole animal</tissue>
    </source>
</reference>
<dbReference type="GO" id="GO:0051715">
    <property type="term" value="P:cytolysis in another organism"/>
    <property type="evidence" value="ECO:0007669"/>
    <property type="project" value="InterPro"/>
</dbReference>
<keyword evidence="5" id="KW-0166">Nematocyst</keyword>
<evidence type="ECO:0000256" key="3">
    <source>
        <dbReference type="ARBA" id="ARBA00022537"/>
    </source>
</evidence>
<keyword evidence="6" id="KW-0732">Signal</keyword>
<evidence type="ECO:0000313" key="8">
    <source>
        <dbReference type="Proteomes" id="UP000828390"/>
    </source>
</evidence>